<feature type="compositionally biased region" description="Low complexity" evidence="1">
    <location>
        <begin position="64"/>
        <end position="77"/>
    </location>
</feature>
<dbReference type="PROSITE" id="PS51257">
    <property type="entry name" value="PROKAR_LIPOPROTEIN"/>
    <property type="match status" value="1"/>
</dbReference>
<dbReference type="Pfam" id="PF14257">
    <property type="entry name" value="DUF4349"/>
    <property type="match status" value="1"/>
</dbReference>
<keyword evidence="2" id="KW-0812">Transmembrane</keyword>
<feature type="signal peptide" evidence="3">
    <location>
        <begin position="1"/>
        <end position="27"/>
    </location>
</feature>
<dbReference type="EMBL" id="BAAAUD010000056">
    <property type="protein sequence ID" value="GAA2965017.1"/>
    <property type="molecule type" value="Genomic_DNA"/>
</dbReference>
<dbReference type="InterPro" id="IPR025645">
    <property type="entry name" value="DUF4349"/>
</dbReference>
<keyword evidence="6" id="KW-1185">Reference proteome</keyword>
<name>A0ABP6K301_9ACTN</name>
<feature type="compositionally biased region" description="Basic and acidic residues" evidence="1">
    <location>
        <begin position="334"/>
        <end position="345"/>
    </location>
</feature>
<comment type="caution">
    <text evidence="5">The sequence shown here is derived from an EMBL/GenBank/DDBJ whole genome shotgun (WGS) entry which is preliminary data.</text>
</comment>
<keyword evidence="3" id="KW-0732">Signal</keyword>
<feature type="chain" id="PRO_5046729037" evidence="3">
    <location>
        <begin position="28"/>
        <end position="345"/>
    </location>
</feature>
<organism evidence="5 6">
    <name type="scientific">Streptomyces enissocaesilis</name>
    <dbReference type="NCBI Taxonomy" id="332589"/>
    <lineage>
        <taxon>Bacteria</taxon>
        <taxon>Bacillati</taxon>
        <taxon>Actinomycetota</taxon>
        <taxon>Actinomycetes</taxon>
        <taxon>Kitasatosporales</taxon>
        <taxon>Streptomycetaceae</taxon>
        <taxon>Streptomyces</taxon>
        <taxon>Streptomyces rochei group</taxon>
    </lineage>
</organism>
<feature type="domain" description="DUF4349" evidence="4">
    <location>
        <begin position="83"/>
        <end position="292"/>
    </location>
</feature>
<feature type="region of interest" description="Disordered" evidence="1">
    <location>
        <begin position="31"/>
        <end position="78"/>
    </location>
</feature>
<evidence type="ECO:0000256" key="1">
    <source>
        <dbReference type="SAM" id="MobiDB-lite"/>
    </source>
</evidence>
<feature type="compositionally biased region" description="Low complexity" evidence="1">
    <location>
        <begin position="31"/>
        <end position="49"/>
    </location>
</feature>
<protein>
    <submittedName>
        <fullName evidence="5">DUF4349 domain-containing protein</fullName>
    </submittedName>
</protein>
<accession>A0ABP6K301</accession>
<evidence type="ECO:0000313" key="6">
    <source>
        <dbReference type="Proteomes" id="UP001500403"/>
    </source>
</evidence>
<evidence type="ECO:0000313" key="5">
    <source>
        <dbReference type="EMBL" id="GAA2965017.1"/>
    </source>
</evidence>
<proteinExistence type="predicted"/>
<reference evidence="6" key="1">
    <citation type="journal article" date="2019" name="Int. J. Syst. Evol. Microbiol.">
        <title>The Global Catalogue of Microorganisms (GCM) 10K type strain sequencing project: providing services to taxonomists for standard genome sequencing and annotation.</title>
        <authorList>
            <consortium name="The Broad Institute Genomics Platform"/>
            <consortium name="The Broad Institute Genome Sequencing Center for Infectious Disease"/>
            <person name="Wu L."/>
            <person name="Ma J."/>
        </authorList>
    </citation>
    <scope>NUCLEOTIDE SEQUENCE [LARGE SCALE GENOMIC DNA]</scope>
    <source>
        <strain evidence="6">JCM 9088</strain>
    </source>
</reference>
<sequence>MRAARTSGHRSSKVLAAALLTASLALGGCGASDSGADGSKSAADAPAGGQAERAPGDGVAADSGAKGPARGAGAKKPQLAGTHVIRTATLSVEVADVTKALATARTAAENAGGVVGSETTERLDDGHVHSRIVLRVPQEEYGAVRKQLAGTGELLNLKAEDKDVTDQVVDVDSRIKSMRTSVARVRDMMDRADRISDVVMLEGELNTRQTELEALLARQASLEDRTTLATLTLELSETEAEQNTGENDGPGFMDALGGGWDAFVTTLKWVAMALGAVAPFAAALALVYAVWRLLRGRLPRRRTAVPATVTGTGAAGTPFPPAGTSPASSAPAGEPREKKREEPQE</sequence>
<gene>
    <name evidence="5" type="ORF">GCM10010446_58370</name>
</gene>
<feature type="compositionally biased region" description="Low complexity" evidence="1">
    <location>
        <begin position="324"/>
        <end position="333"/>
    </location>
</feature>
<feature type="region of interest" description="Disordered" evidence="1">
    <location>
        <begin position="305"/>
        <end position="345"/>
    </location>
</feature>
<evidence type="ECO:0000256" key="3">
    <source>
        <dbReference type="SAM" id="SignalP"/>
    </source>
</evidence>
<evidence type="ECO:0000259" key="4">
    <source>
        <dbReference type="Pfam" id="PF14257"/>
    </source>
</evidence>
<dbReference type="Proteomes" id="UP001500403">
    <property type="component" value="Unassembled WGS sequence"/>
</dbReference>
<feature type="compositionally biased region" description="Low complexity" evidence="1">
    <location>
        <begin position="305"/>
        <end position="317"/>
    </location>
</feature>
<evidence type="ECO:0000256" key="2">
    <source>
        <dbReference type="SAM" id="Phobius"/>
    </source>
</evidence>
<feature type="transmembrane region" description="Helical" evidence="2">
    <location>
        <begin position="269"/>
        <end position="291"/>
    </location>
</feature>
<keyword evidence="2" id="KW-1133">Transmembrane helix</keyword>
<dbReference type="RefSeq" id="WP_344499109.1">
    <property type="nucleotide sequence ID" value="NZ_BAAAUD010000056.1"/>
</dbReference>
<keyword evidence="2" id="KW-0472">Membrane</keyword>